<evidence type="ECO:0000313" key="3">
    <source>
        <dbReference type="Proteomes" id="UP001595075"/>
    </source>
</evidence>
<proteinExistence type="predicted"/>
<keyword evidence="3" id="KW-1185">Reference proteome</keyword>
<evidence type="ECO:0000313" key="2">
    <source>
        <dbReference type="EMBL" id="KAL2069654.1"/>
    </source>
</evidence>
<feature type="compositionally biased region" description="Polar residues" evidence="1">
    <location>
        <begin position="1"/>
        <end position="13"/>
    </location>
</feature>
<gene>
    <name evidence="2" type="ORF">VTL71DRAFT_14333</name>
</gene>
<evidence type="ECO:0000256" key="1">
    <source>
        <dbReference type="SAM" id="MobiDB-lite"/>
    </source>
</evidence>
<protein>
    <submittedName>
        <fullName evidence="2">Uncharacterized protein</fullName>
    </submittedName>
</protein>
<dbReference type="EMBL" id="JAZHXI010000007">
    <property type="protein sequence ID" value="KAL2069654.1"/>
    <property type="molecule type" value="Genomic_DNA"/>
</dbReference>
<comment type="caution">
    <text evidence="2">The sequence shown here is derived from an EMBL/GenBank/DDBJ whole genome shotgun (WGS) entry which is preliminary data.</text>
</comment>
<accession>A0ABR4CI67</accession>
<sequence length="227" mass="25906">MSRPSLYTRSHTAPQLPPLRSISPISPITIPFKNPFHPTESPHHRHHTQVSPLKLNHPFTRSTSCLPLPLPDPQIPLQKHTSWPLRRASLASPSITKSTKSTKSLPLNTPTGLINSTHIFHRLRSSFSTFLSVKLEDLYLEREQKSRQEYRDDEYEDEDMWDRGWERGYEGRMSHVEDGSVGEGEGIFAHGSCLHLPPEVSMDRSEIEYLRRLEREALGARGTSVKA</sequence>
<dbReference type="Proteomes" id="UP001595075">
    <property type="component" value="Unassembled WGS sequence"/>
</dbReference>
<reference evidence="2 3" key="1">
    <citation type="journal article" date="2024" name="Commun. Biol.">
        <title>Comparative genomic analysis of thermophilic fungi reveals convergent evolutionary adaptations and gene losses.</title>
        <authorList>
            <person name="Steindorff A.S."/>
            <person name="Aguilar-Pontes M.V."/>
            <person name="Robinson A.J."/>
            <person name="Andreopoulos B."/>
            <person name="LaButti K."/>
            <person name="Kuo A."/>
            <person name="Mondo S."/>
            <person name="Riley R."/>
            <person name="Otillar R."/>
            <person name="Haridas S."/>
            <person name="Lipzen A."/>
            <person name="Grimwood J."/>
            <person name="Schmutz J."/>
            <person name="Clum A."/>
            <person name="Reid I.D."/>
            <person name="Moisan M.C."/>
            <person name="Butler G."/>
            <person name="Nguyen T.T.M."/>
            <person name="Dewar K."/>
            <person name="Conant G."/>
            <person name="Drula E."/>
            <person name="Henrissat B."/>
            <person name="Hansel C."/>
            <person name="Singer S."/>
            <person name="Hutchinson M.I."/>
            <person name="de Vries R.P."/>
            <person name="Natvig D.O."/>
            <person name="Powell A.J."/>
            <person name="Tsang A."/>
            <person name="Grigoriev I.V."/>
        </authorList>
    </citation>
    <scope>NUCLEOTIDE SEQUENCE [LARGE SCALE GENOMIC DNA]</scope>
    <source>
        <strain evidence="2 3">CBS 494.80</strain>
    </source>
</reference>
<feature type="region of interest" description="Disordered" evidence="1">
    <location>
        <begin position="1"/>
        <end position="20"/>
    </location>
</feature>
<name>A0ABR4CI67_9HELO</name>
<organism evidence="2 3">
    <name type="scientific">Oculimacula yallundae</name>
    <dbReference type="NCBI Taxonomy" id="86028"/>
    <lineage>
        <taxon>Eukaryota</taxon>
        <taxon>Fungi</taxon>
        <taxon>Dikarya</taxon>
        <taxon>Ascomycota</taxon>
        <taxon>Pezizomycotina</taxon>
        <taxon>Leotiomycetes</taxon>
        <taxon>Helotiales</taxon>
        <taxon>Ploettnerulaceae</taxon>
        <taxon>Oculimacula</taxon>
    </lineage>
</organism>